<reference evidence="5 6" key="1">
    <citation type="submission" date="2020-06" db="EMBL/GenBank/DDBJ databases">
        <authorList>
            <person name="Li R."/>
            <person name="Bekaert M."/>
        </authorList>
    </citation>
    <scope>NUCLEOTIDE SEQUENCE [LARGE SCALE GENOMIC DNA]</scope>
    <source>
        <strain evidence="6">wild</strain>
    </source>
</reference>
<evidence type="ECO:0000259" key="4">
    <source>
        <dbReference type="Pfam" id="PF03281"/>
    </source>
</evidence>
<dbReference type="PROSITE" id="PS50088">
    <property type="entry name" value="ANK_REPEAT"/>
    <property type="match status" value="2"/>
</dbReference>
<name>A0A6J8AIJ4_MYTCO</name>
<dbReference type="InterPro" id="IPR036770">
    <property type="entry name" value="Ankyrin_rpt-contain_sf"/>
</dbReference>
<dbReference type="InterPro" id="IPR002110">
    <property type="entry name" value="Ankyrin_rpt"/>
</dbReference>
<dbReference type="Pfam" id="PF03281">
    <property type="entry name" value="Mab-21"/>
    <property type="match status" value="1"/>
</dbReference>
<dbReference type="PANTHER" id="PTHR24189">
    <property type="entry name" value="MYOTROPHIN"/>
    <property type="match status" value="1"/>
</dbReference>
<dbReference type="InterPro" id="IPR046903">
    <property type="entry name" value="Mab-21-like_nuc_Trfase"/>
</dbReference>
<keyword evidence="6" id="KW-1185">Reference proteome</keyword>
<organism evidence="5 6">
    <name type="scientific">Mytilus coruscus</name>
    <name type="common">Sea mussel</name>
    <dbReference type="NCBI Taxonomy" id="42192"/>
    <lineage>
        <taxon>Eukaryota</taxon>
        <taxon>Metazoa</taxon>
        <taxon>Spiralia</taxon>
        <taxon>Lophotrochozoa</taxon>
        <taxon>Mollusca</taxon>
        <taxon>Bivalvia</taxon>
        <taxon>Autobranchia</taxon>
        <taxon>Pteriomorphia</taxon>
        <taxon>Mytilida</taxon>
        <taxon>Mytiloidea</taxon>
        <taxon>Mytilidae</taxon>
        <taxon>Mytilinae</taxon>
        <taxon>Mytilus</taxon>
    </lineage>
</organism>
<dbReference type="Gene3D" id="3.30.460.90">
    <property type="match status" value="1"/>
</dbReference>
<evidence type="ECO:0000313" key="6">
    <source>
        <dbReference type="Proteomes" id="UP000507470"/>
    </source>
</evidence>
<dbReference type="SMART" id="SM00248">
    <property type="entry name" value="ANK"/>
    <property type="match status" value="8"/>
</dbReference>
<gene>
    <name evidence="5" type="ORF">MCOR_8119</name>
</gene>
<evidence type="ECO:0000256" key="1">
    <source>
        <dbReference type="ARBA" id="ARBA00022737"/>
    </source>
</evidence>
<accession>A0A6J8AIJ4</accession>
<dbReference type="PROSITE" id="PS50297">
    <property type="entry name" value="ANK_REP_REGION"/>
    <property type="match status" value="1"/>
</dbReference>
<dbReference type="OrthoDB" id="6072380at2759"/>
<keyword evidence="1" id="KW-0677">Repeat</keyword>
<evidence type="ECO:0000256" key="3">
    <source>
        <dbReference type="PROSITE-ProRule" id="PRU00023"/>
    </source>
</evidence>
<proteinExistence type="predicted"/>
<dbReference type="Pfam" id="PF00023">
    <property type="entry name" value="Ank"/>
    <property type="match status" value="1"/>
</dbReference>
<dbReference type="EMBL" id="CACVKT020001498">
    <property type="protein sequence ID" value="CAC5368635.1"/>
    <property type="molecule type" value="Genomic_DNA"/>
</dbReference>
<dbReference type="AlphaFoldDB" id="A0A6J8AIJ4"/>
<dbReference type="Gene3D" id="1.25.40.20">
    <property type="entry name" value="Ankyrin repeat-containing domain"/>
    <property type="match status" value="3"/>
</dbReference>
<dbReference type="Proteomes" id="UP000507470">
    <property type="component" value="Unassembled WGS sequence"/>
</dbReference>
<feature type="repeat" description="ANK" evidence="3">
    <location>
        <begin position="255"/>
        <end position="298"/>
    </location>
</feature>
<feature type="domain" description="Mab-21-like nucleotidyltransferase" evidence="4">
    <location>
        <begin position="519"/>
        <end position="657"/>
    </location>
</feature>
<protein>
    <recommendedName>
        <fullName evidence="4">Mab-21-like nucleotidyltransferase domain-containing protein</fullName>
    </recommendedName>
</protein>
<dbReference type="SUPFAM" id="SSF48403">
    <property type="entry name" value="Ankyrin repeat"/>
    <property type="match status" value="1"/>
</dbReference>
<dbReference type="InterPro" id="IPR050745">
    <property type="entry name" value="Multifunctional_regulatory"/>
</dbReference>
<sequence>MDLTDCSSDSKTALETAIESNNLDNVLEVLNSEININEKNEDKGNTALHTAISMDVNTEILEYLLKRGANPNIINDLGKTPVQSLKPTSFTTALNILELEEQYSFSEIRFNWNELWSILFDRDNLCYKINVQNIYGSTVLLYASTGKSAAINLENMLNNIDNLHLFLTNHRGDTFMHAYFGVVDIKTDFKFVRMLLQGQFRYCSKIIVQKLLRCQNHNKNTPFHVFLRNLENTINTEMLELFRKAGAEVNTYNASGQTVLHCAIRNRTHNMCGIDQEDEENIIRYLVTEGGDINAQDGYGESPIFRARQFNTVRTLLQLGANLNIRNKFHQTPFLAHMTDHLSEPRVISLLIEYGADVTEEDAHGSNVLHYIAWHNLNVRTIRICENRNMESISDKLGELPCDVAYRNGCKEIFYALCKCDNHLLYARNEKVCFHKTIIDFKDLCDVKTSNMTEVLPSYFKYSTSVLMNTPNVGLVNLQTEANIIIAAVADMVKGLCTEIYKKDELLSNVVIQTGSIGELTKVGLPEEFDFVCILNKFGYISDIDNEKSNVDPRFCYMKLKPEFTAHKCNVFFNENGYLETYMVWERFSSLLKDVFEDSKNFAHPNIRYNHHGISGVYNPTCHFYITWRGSYYKNLQIVIDLVPACQVKGWWPINSDVQSVQGSINDWAREGALLLFQTDYECWIENIVYYPRLRVSACLAEKTFLNYLPKIARDAYILSKIYSSKKVCPSLYIEEKSITKSDGHKVTKYIREKGLCRSVSDRSCFNAERFIKSYMLKNCLFHTFQKYIETERSCDHVPYTDDEIKQLVVDIFRELLKFSSEERLPSFVFPWIDVFTFKGYETDAEKNHMLCTFRKVFAKLLLMFLGDDQDFKDIDTNILLSSEVLPEIESD</sequence>
<feature type="repeat" description="ANK" evidence="3">
    <location>
        <begin position="43"/>
        <end position="76"/>
    </location>
</feature>
<dbReference type="Pfam" id="PF12796">
    <property type="entry name" value="Ank_2"/>
    <property type="match status" value="1"/>
</dbReference>
<evidence type="ECO:0000256" key="2">
    <source>
        <dbReference type="ARBA" id="ARBA00023043"/>
    </source>
</evidence>
<keyword evidence="2 3" id="KW-0040">ANK repeat</keyword>
<dbReference type="Gene3D" id="1.10.1410.40">
    <property type="match status" value="1"/>
</dbReference>
<evidence type="ECO:0000313" key="5">
    <source>
        <dbReference type="EMBL" id="CAC5368635.1"/>
    </source>
</evidence>